<evidence type="ECO:0000259" key="3">
    <source>
        <dbReference type="Pfam" id="PF20410"/>
    </source>
</evidence>
<dbReference type="Pfam" id="PF01471">
    <property type="entry name" value="PG_binding_1"/>
    <property type="match status" value="1"/>
</dbReference>
<evidence type="ECO:0000313" key="5">
    <source>
        <dbReference type="Proteomes" id="UP001214201"/>
    </source>
</evidence>
<proteinExistence type="predicted"/>
<feature type="domain" description="Peptidoglycan binding-like" evidence="2">
    <location>
        <begin position="6"/>
        <end position="67"/>
    </location>
</feature>
<feature type="compositionally biased region" description="Low complexity" evidence="1">
    <location>
        <begin position="81"/>
        <end position="99"/>
    </location>
</feature>
<evidence type="ECO:0000313" key="4">
    <source>
        <dbReference type="EMBL" id="WDM73635.1"/>
    </source>
</evidence>
<feature type="compositionally biased region" description="Basic and acidic residues" evidence="1">
    <location>
        <begin position="194"/>
        <end position="204"/>
    </location>
</feature>
<feature type="compositionally biased region" description="Low complexity" evidence="1">
    <location>
        <begin position="205"/>
        <end position="214"/>
    </location>
</feature>
<gene>
    <name evidence="4" type="ORF">K6978_11660</name>
</gene>
<dbReference type="InterPro" id="IPR046519">
    <property type="entry name" value="X-Tfes_XVIPCD"/>
</dbReference>
<feature type="region of interest" description="Disordered" evidence="1">
    <location>
        <begin position="182"/>
        <end position="225"/>
    </location>
</feature>
<feature type="region of interest" description="Disordered" evidence="1">
    <location>
        <begin position="1"/>
        <end position="37"/>
    </location>
</feature>
<protein>
    <submittedName>
        <fullName evidence="4">Peptidoglycan-binding protein</fullName>
    </submittedName>
</protein>
<dbReference type="SUPFAM" id="SSF47090">
    <property type="entry name" value="PGBD-like"/>
    <property type="match status" value="1"/>
</dbReference>
<keyword evidence="5" id="KW-1185">Reference proteome</keyword>
<dbReference type="InterPro" id="IPR002477">
    <property type="entry name" value="Peptidoglycan-bd-like"/>
</dbReference>
<feature type="domain" description="X-Tfes XVIPCD" evidence="3">
    <location>
        <begin position="103"/>
        <end position="200"/>
    </location>
</feature>
<dbReference type="InterPro" id="IPR036366">
    <property type="entry name" value="PGBDSf"/>
</dbReference>
<name>A0ABY7YI96_9XANT</name>
<dbReference type="InterPro" id="IPR036365">
    <property type="entry name" value="PGBD-like_sf"/>
</dbReference>
<dbReference type="Proteomes" id="UP001214201">
    <property type="component" value="Chromosome"/>
</dbReference>
<dbReference type="Pfam" id="PF20410">
    <property type="entry name" value="X-Tfes_XVIPCD"/>
    <property type="match status" value="1"/>
</dbReference>
<accession>A0ABY7YI96</accession>
<sequence length="225" mass="23884">MEQGERGESVRQLQSQLAQLGATGRDGKPLQADGDFGGNTKFAVEQFQRAHGLQVDGVVGQQTRAALGQAVSQHATKAADQTIAQAQATSAPAASSSPPLLSDPRHPDNIMFAGAVGKLEALGERGGFSNRTELEQAAGQLVFEAKVSGLQRIDHVLPSKSGDGFFAVQGEMTDPTMQRVFVDRSQAQGQSLEHSSRQVADESQRQTQQTAQQTPQPPDTRGPTL</sequence>
<dbReference type="Gene3D" id="1.10.101.10">
    <property type="entry name" value="PGBD-like superfamily/PGBD"/>
    <property type="match status" value="1"/>
</dbReference>
<feature type="compositionally biased region" description="Pro residues" evidence="1">
    <location>
        <begin position="215"/>
        <end position="225"/>
    </location>
</feature>
<organism evidence="4 5">
    <name type="scientific">Xanthomonas cucurbitae</name>
    <dbReference type="NCBI Taxonomy" id="56453"/>
    <lineage>
        <taxon>Bacteria</taxon>
        <taxon>Pseudomonadati</taxon>
        <taxon>Pseudomonadota</taxon>
        <taxon>Gammaproteobacteria</taxon>
        <taxon>Lysobacterales</taxon>
        <taxon>Lysobacteraceae</taxon>
        <taxon>Xanthomonas</taxon>
    </lineage>
</organism>
<reference evidence="4 5" key="1">
    <citation type="submission" date="2021-08" db="EMBL/GenBank/DDBJ databases">
        <title>Genome sequences of Xanthomonas cucurbitae isolates from 5 Midwestern US states.</title>
        <authorList>
            <person name="Hind S.R."/>
        </authorList>
    </citation>
    <scope>NUCLEOTIDE SEQUENCE [LARGE SCALE GENOMIC DNA]</scope>
    <source>
        <strain evidence="4 5">OH_261</strain>
    </source>
</reference>
<evidence type="ECO:0000256" key="1">
    <source>
        <dbReference type="SAM" id="MobiDB-lite"/>
    </source>
</evidence>
<evidence type="ECO:0000259" key="2">
    <source>
        <dbReference type="Pfam" id="PF01471"/>
    </source>
</evidence>
<dbReference type="EMBL" id="CP082214">
    <property type="protein sequence ID" value="WDM73635.1"/>
    <property type="molecule type" value="Genomic_DNA"/>
</dbReference>
<feature type="region of interest" description="Disordered" evidence="1">
    <location>
        <begin position="81"/>
        <end position="106"/>
    </location>
</feature>